<name>A0A9X1F4J6_9SPHN</name>
<evidence type="ECO:0000313" key="3">
    <source>
        <dbReference type="Proteomes" id="UP001138681"/>
    </source>
</evidence>
<keyword evidence="3" id="KW-1185">Reference proteome</keyword>
<dbReference type="EMBL" id="JAGSPC010000001">
    <property type="protein sequence ID" value="MBV7259203.1"/>
    <property type="molecule type" value="Genomic_DNA"/>
</dbReference>
<feature type="region of interest" description="Disordered" evidence="1">
    <location>
        <begin position="35"/>
        <end position="63"/>
    </location>
</feature>
<reference evidence="2" key="1">
    <citation type="submission" date="2021-04" db="EMBL/GenBank/DDBJ databases">
        <authorList>
            <person name="Pira H."/>
            <person name="Risdian C."/>
            <person name="Wink J."/>
        </authorList>
    </citation>
    <scope>NUCLEOTIDE SEQUENCE</scope>
    <source>
        <strain evidence="2">WH158</strain>
    </source>
</reference>
<evidence type="ECO:0000256" key="1">
    <source>
        <dbReference type="SAM" id="MobiDB-lite"/>
    </source>
</evidence>
<sequence length="363" mass="38791">MLVLVLAVWAGGRAMSWENPFPAIKDLTGSDSFLAKNDASDGQSEEANSSAYTPDALSSSQQLTRPLTQETAPFFAVLGTATAAPRDWLKPRQAFGHQTLWAQAMSTRLSYRQEAAYTRQRPMRISGVTPLSPPLDDAKPLGRWSFDTWGFWRQGSGSTAISQGRVPIYGASQIGANLQYRIAPSSSHDPRLYARAYRALVTNGETEFAVGASARPIGSLPIRFAAEWRVTERLSGAELRPAVLATTELPPQKLPANFRLEAYGGAGYVGGDGATAFVDGQAAVTRELVKFEGPSDTGARLSVGAGAWGGAQNDASRVDVGPTMRLDLTLGEVPARLSVDWRERVGGDASPDSGIAATLSTRF</sequence>
<feature type="compositionally biased region" description="Polar residues" evidence="1">
    <location>
        <begin position="40"/>
        <end position="63"/>
    </location>
</feature>
<comment type="caution">
    <text evidence="2">The sequence shown here is derived from an EMBL/GenBank/DDBJ whole genome shotgun (WGS) entry which is preliminary data.</text>
</comment>
<proteinExistence type="predicted"/>
<organism evidence="2 3">
    <name type="scientific">Erythrobacter crassostreae</name>
    <dbReference type="NCBI Taxonomy" id="2828328"/>
    <lineage>
        <taxon>Bacteria</taxon>
        <taxon>Pseudomonadati</taxon>
        <taxon>Pseudomonadota</taxon>
        <taxon>Alphaproteobacteria</taxon>
        <taxon>Sphingomonadales</taxon>
        <taxon>Erythrobacteraceae</taxon>
        <taxon>Erythrobacter/Porphyrobacter group</taxon>
        <taxon>Erythrobacter</taxon>
    </lineage>
</organism>
<evidence type="ECO:0000313" key="2">
    <source>
        <dbReference type="EMBL" id="MBV7259203.1"/>
    </source>
</evidence>
<accession>A0A9X1F4J6</accession>
<dbReference type="Proteomes" id="UP001138681">
    <property type="component" value="Unassembled WGS sequence"/>
</dbReference>
<protein>
    <submittedName>
        <fullName evidence="2">Uncharacterized protein</fullName>
    </submittedName>
</protein>
<dbReference type="RefSeq" id="WP_218404450.1">
    <property type="nucleotide sequence ID" value="NZ_JAGSPC010000001.1"/>
</dbReference>
<dbReference type="AlphaFoldDB" id="A0A9X1F4J6"/>
<gene>
    <name evidence="2" type="ORF">KCG46_06415</name>
</gene>